<evidence type="ECO:0000256" key="7">
    <source>
        <dbReference type="ARBA" id="ARBA00023235"/>
    </source>
</evidence>
<keyword evidence="6 9" id="KW-0238">DNA-binding</keyword>
<evidence type="ECO:0000256" key="4">
    <source>
        <dbReference type="ARBA" id="ARBA00022840"/>
    </source>
</evidence>
<dbReference type="Proteomes" id="UP000197003">
    <property type="component" value="Chromosome"/>
</dbReference>
<dbReference type="GO" id="GO:0005524">
    <property type="term" value="F:ATP binding"/>
    <property type="evidence" value="ECO:0007669"/>
    <property type="project" value="UniProtKB-UniRule"/>
</dbReference>
<evidence type="ECO:0000256" key="5">
    <source>
        <dbReference type="ARBA" id="ARBA00023029"/>
    </source>
</evidence>
<dbReference type="SMART" id="SM00434">
    <property type="entry name" value="TOP4c"/>
    <property type="match status" value="1"/>
</dbReference>
<protein>
    <recommendedName>
        <fullName evidence="9">DNA gyrase subunit A</fullName>
        <ecNumber evidence="9">5.6.2.2</ecNumber>
    </recommendedName>
</protein>
<dbReference type="GO" id="GO:0003677">
    <property type="term" value="F:DNA binding"/>
    <property type="evidence" value="ECO:0007669"/>
    <property type="project" value="UniProtKB-UniRule"/>
</dbReference>
<comment type="function">
    <text evidence="9">A type II topoisomerase that negatively supercoils closed circular double-stranded (ds) DNA in an ATP-dependent manner to modulate DNA topology and maintain chromosomes in an underwound state. Negative supercoiling favors strand separation, and DNA replication, transcription, recombination and repair, all of which involve strand separation. Also able to catalyze the interconversion of other topological isomers of dsDNA rings, including catenanes and knotted rings. Type II topoisomerases break and join 2 DNA strands simultaneously in an ATP-dependent manner.</text>
</comment>
<dbReference type="FunFam" id="3.30.1360.40:FF:000002">
    <property type="entry name" value="DNA gyrase subunit A"/>
    <property type="match status" value="1"/>
</dbReference>
<dbReference type="FunFam" id="1.10.268.10:FF:000001">
    <property type="entry name" value="DNA gyrase subunit A"/>
    <property type="match status" value="1"/>
</dbReference>
<dbReference type="Pfam" id="PF00521">
    <property type="entry name" value="DNA_topoisoIV"/>
    <property type="match status" value="1"/>
</dbReference>
<dbReference type="GO" id="GO:0006265">
    <property type="term" value="P:DNA topological change"/>
    <property type="evidence" value="ECO:0007669"/>
    <property type="project" value="UniProtKB-UniRule"/>
</dbReference>
<feature type="domain" description="Topo IIA-type catalytic" evidence="11">
    <location>
        <begin position="36"/>
        <end position="500"/>
    </location>
</feature>
<keyword evidence="4 9" id="KW-0067">ATP-binding</keyword>
<dbReference type="GO" id="GO:0009330">
    <property type="term" value="C:DNA topoisomerase type II (double strand cut, ATP-hydrolyzing) complex"/>
    <property type="evidence" value="ECO:0007669"/>
    <property type="project" value="TreeGrafter"/>
</dbReference>
<dbReference type="InterPro" id="IPR013760">
    <property type="entry name" value="Topo_IIA-like_dom_sf"/>
</dbReference>
<reference evidence="12 13" key="1">
    <citation type="submission" date="2017-04" db="EMBL/GenBank/DDBJ databases">
        <title>Whole genome sequence of Bdellovibrio bacteriovorus strain SSB218315.</title>
        <authorList>
            <person name="Oyedara O."/>
            <person name="Rodriguez-Perez M.A."/>
        </authorList>
    </citation>
    <scope>NUCLEOTIDE SEQUENCE [LARGE SCALE GENOMIC DNA]</scope>
    <source>
        <strain evidence="12 13">SSB218315</strain>
    </source>
</reference>
<feature type="active site" description="O-(5'-phospho-DNA)-tyrosine intermediate" evidence="9 10">
    <location>
        <position position="124"/>
    </location>
</feature>
<keyword evidence="3 9" id="KW-0547">Nucleotide-binding</keyword>
<dbReference type="SUPFAM" id="SSF56719">
    <property type="entry name" value="Type II DNA topoisomerase"/>
    <property type="match status" value="1"/>
</dbReference>
<evidence type="ECO:0000256" key="1">
    <source>
        <dbReference type="ARBA" id="ARBA00000185"/>
    </source>
</evidence>
<dbReference type="InterPro" id="IPR006691">
    <property type="entry name" value="GyrA/parC_rep"/>
</dbReference>
<evidence type="ECO:0000313" key="12">
    <source>
        <dbReference type="EMBL" id="ASD62076.1"/>
    </source>
</evidence>
<dbReference type="GO" id="GO:0006261">
    <property type="term" value="P:DNA-templated DNA replication"/>
    <property type="evidence" value="ECO:0007669"/>
    <property type="project" value="UniProtKB-UniRule"/>
</dbReference>
<dbReference type="AlphaFoldDB" id="A0A1Z3N3M5"/>
<dbReference type="NCBIfam" id="TIGR01063">
    <property type="entry name" value="gyrA"/>
    <property type="match status" value="1"/>
</dbReference>
<dbReference type="CDD" id="cd00187">
    <property type="entry name" value="TOP4c"/>
    <property type="match status" value="1"/>
</dbReference>
<dbReference type="RefSeq" id="WP_088563750.1">
    <property type="nucleotide sequence ID" value="NZ_CP020946.1"/>
</dbReference>
<evidence type="ECO:0000256" key="6">
    <source>
        <dbReference type="ARBA" id="ARBA00023125"/>
    </source>
</evidence>
<dbReference type="PANTHER" id="PTHR43493:SF5">
    <property type="entry name" value="DNA GYRASE SUBUNIT A, CHLOROPLASTIC_MITOCHONDRIAL"/>
    <property type="match status" value="1"/>
</dbReference>
<comment type="miscellaneous">
    <text evidence="9">Few gyrases are as efficient as E.coli at forming negative supercoils. Not all organisms have 2 type II topoisomerases; in organisms with a single type II topoisomerase this enzyme also has to decatenate newly replicated chromosomes.</text>
</comment>
<organism evidence="12 13">
    <name type="scientific">Bdellovibrio bacteriovorus</name>
    <dbReference type="NCBI Taxonomy" id="959"/>
    <lineage>
        <taxon>Bacteria</taxon>
        <taxon>Pseudomonadati</taxon>
        <taxon>Bdellovibrionota</taxon>
        <taxon>Bdellovibrionia</taxon>
        <taxon>Bdellovibrionales</taxon>
        <taxon>Pseudobdellovibrionaceae</taxon>
        <taxon>Bdellovibrio</taxon>
    </lineage>
</organism>
<evidence type="ECO:0000256" key="2">
    <source>
        <dbReference type="ARBA" id="ARBA00008263"/>
    </source>
</evidence>
<dbReference type="FunFam" id="3.90.199.10:FF:000001">
    <property type="entry name" value="DNA gyrase subunit A"/>
    <property type="match status" value="1"/>
</dbReference>
<keyword evidence="9" id="KW-0963">Cytoplasm</keyword>
<dbReference type="Gene3D" id="3.90.199.10">
    <property type="entry name" value="Topoisomerase II, domain 5"/>
    <property type="match status" value="1"/>
</dbReference>
<dbReference type="OrthoDB" id="5287272at2"/>
<dbReference type="Pfam" id="PF03989">
    <property type="entry name" value="DNA_gyraseA_C"/>
    <property type="match status" value="6"/>
</dbReference>
<accession>A0A1Z3N3M5</accession>
<comment type="similarity">
    <text evidence="2 9">Belongs to the type II topoisomerase GyrA/ParC subunit family.</text>
</comment>
<dbReference type="GO" id="GO:0005737">
    <property type="term" value="C:cytoplasm"/>
    <property type="evidence" value="ECO:0007669"/>
    <property type="project" value="UniProtKB-SubCell"/>
</dbReference>
<keyword evidence="5 9" id="KW-0799">Topoisomerase</keyword>
<feature type="short sequence motif" description="GyrA-box" evidence="9">
    <location>
        <begin position="527"/>
        <end position="533"/>
    </location>
</feature>
<dbReference type="NCBIfam" id="NF004044">
    <property type="entry name" value="PRK05561.1"/>
    <property type="match status" value="1"/>
</dbReference>
<dbReference type="Gene3D" id="1.10.268.10">
    <property type="entry name" value="Topoisomerase, domain 3"/>
    <property type="match status" value="1"/>
</dbReference>
<dbReference type="FunFam" id="2.120.10.90:FF:000005">
    <property type="entry name" value="DNA topoisomerase 4 subunit A"/>
    <property type="match status" value="1"/>
</dbReference>
<dbReference type="Gene3D" id="3.30.1360.40">
    <property type="match status" value="1"/>
</dbReference>
<evidence type="ECO:0000259" key="11">
    <source>
        <dbReference type="PROSITE" id="PS52040"/>
    </source>
</evidence>
<proteinExistence type="inferred from homology"/>
<dbReference type="InterPro" id="IPR013758">
    <property type="entry name" value="Topo_IIA_A/C_ab"/>
</dbReference>
<comment type="subunit">
    <text evidence="9">Heterotetramer, composed of two GyrA and two GyrB chains. In the heterotetramer, GyrA contains the active site tyrosine that forms a transient covalent intermediate with DNA, while GyrB binds cofactors and catalyzes ATP hydrolysis.</text>
</comment>
<dbReference type="InterPro" id="IPR050220">
    <property type="entry name" value="Type_II_DNA_Topoisomerases"/>
</dbReference>
<evidence type="ECO:0000256" key="3">
    <source>
        <dbReference type="ARBA" id="ARBA00022741"/>
    </source>
</evidence>
<dbReference type="PROSITE" id="PS52040">
    <property type="entry name" value="TOPO_IIA"/>
    <property type="match status" value="1"/>
</dbReference>
<comment type="subcellular location">
    <subcellularLocation>
        <location evidence="9">Cytoplasm</location>
    </subcellularLocation>
</comment>
<name>A0A1Z3N3M5_BDEBC</name>
<dbReference type="InterPro" id="IPR002205">
    <property type="entry name" value="Topo_IIA_dom_A"/>
</dbReference>
<dbReference type="GO" id="GO:0005694">
    <property type="term" value="C:chromosome"/>
    <property type="evidence" value="ECO:0007669"/>
    <property type="project" value="InterPro"/>
</dbReference>
<comment type="subunit">
    <text evidence="8">Heterotetramer composed of ParC and ParE.</text>
</comment>
<keyword evidence="7 9" id="KW-0413">Isomerase</keyword>
<dbReference type="EC" id="5.6.2.2" evidence="9"/>
<dbReference type="SUPFAM" id="SSF101904">
    <property type="entry name" value="GyrA/ParC C-terminal domain-like"/>
    <property type="match status" value="1"/>
</dbReference>
<evidence type="ECO:0000256" key="8">
    <source>
        <dbReference type="ARBA" id="ARBA00063644"/>
    </source>
</evidence>
<evidence type="ECO:0000256" key="9">
    <source>
        <dbReference type="HAMAP-Rule" id="MF_01897"/>
    </source>
</evidence>
<sequence>MENNQEEKGVTLVDISKEMRGAYLQYSMSVIVGRALPDVRDGLKPVHRRVLFAQSEMNNRHNRPYLKSARVVGDVIGKYHPHGDASVYDTMVRMAQDFSLRYPLEDGQGNFGSIDGDSPAAMRYTEIRLTALAEELLNDLEKETVSYGPNYDDSLLIPTVLPSKFPNLLVNGSAGIAVGMATNIPPHNLGEVIDGCIHLIGNPDCQIEDLMQHIKGPDFPTSGVIAGREGILQAYKKGRGIVTIKAVAEIVQVKDREEIIITEIPYQVNKAKLIESMADLVRDKQIEGISDIRDESSREGMRIVVVLKRGENASVILNRLYKYTQMQTSFGIIMLALDAKNQPVTFDLKGMLEAFVDHRRDVVTKRCIFELKKAQERAHILEGLKKALDHIEEVIKTIRASKEANAAREALMSKFEFSERQAVAILEMRLQRLTGLERDKIIAELAELMKQIDWLKFVLSDVREIYKIIVGELEDLKKRYADPRRTQITGDLSDLEDEDLIADEQMVVTVTNTGLIKRIPVEEYRVQKRGGKGLKGMETKEEDYVTDIFSASTKTMLLVFTDKGKVYWCKVHRLPLGTRTSKGKSLANVVQLSNGESVRAILPVNEFSENKYAVMLTEKGVIKKTSLDAFANPRTAGIIALTTDLDDGVIDVKISDGQSDIFIATKEGMSIRFNEADVREMGRTARGVKAITLAKDDIVVAMEVLEKNTKDTILMVTSKGYGKRSETGEYRIQSRGGVGIITQKTTDKVGVVIGTKKVADNMELILSTDKGQVIRMKVTDISVLGRNTQGVRLINIDEKDETVTGVAVVAEDDTAAEETPAPEGAPH</sequence>
<dbReference type="PANTHER" id="PTHR43493">
    <property type="entry name" value="DNA GYRASE/TOPOISOMERASE SUBUNIT A"/>
    <property type="match status" value="1"/>
</dbReference>
<dbReference type="GO" id="GO:0034335">
    <property type="term" value="F:DNA negative supercoiling activity"/>
    <property type="evidence" value="ECO:0007669"/>
    <property type="project" value="UniProtKB-ARBA"/>
</dbReference>
<evidence type="ECO:0000313" key="13">
    <source>
        <dbReference type="Proteomes" id="UP000197003"/>
    </source>
</evidence>
<dbReference type="EMBL" id="CP020946">
    <property type="protein sequence ID" value="ASD62076.1"/>
    <property type="molecule type" value="Genomic_DNA"/>
</dbReference>
<dbReference type="InterPro" id="IPR005743">
    <property type="entry name" value="GyrA"/>
</dbReference>
<dbReference type="Gene3D" id="2.120.10.90">
    <property type="entry name" value="DNA gyrase/topoisomerase IV, subunit A, C-terminal"/>
    <property type="match status" value="1"/>
</dbReference>
<dbReference type="InterPro" id="IPR035516">
    <property type="entry name" value="Gyrase/topoIV_suA_C"/>
</dbReference>
<gene>
    <name evidence="9" type="primary">gyrA</name>
    <name evidence="12" type="ORF">B9G79_00125</name>
</gene>
<evidence type="ECO:0000256" key="10">
    <source>
        <dbReference type="PROSITE-ProRule" id="PRU01384"/>
    </source>
</evidence>
<dbReference type="InterPro" id="IPR013757">
    <property type="entry name" value="Topo_IIA_A_a_sf"/>
</dbReference>
<dbReference type="HAMAP" id="MF_01897">
    <property type="entry name" value="GyrA"/>
    <property type="match status" value="1"/>
</dbReference>
<comment type="catalytic activity">
    <reaction evidence="1 9 10">
        <text>ATP-dependent breakage, passage and rejoining of double-stranded DNA.</text>
        <dbReference type="EC" id="5.6.2.2"/>
    </reaction>
</comment>
<dbReference type="NCBIfam" id="NF004043">
    <property type="entry name" value="PRK05560.1"/>
    <property type="match status" value="1"/>
</dbReference>